<dbReference type="InterPro" id="IPR010985">
    <property type="entry name" value="Ribbon_hlx_hlx"/>
</dbReference>
<dbReference type="PANTHER" id="PTHR35401">
    <property type="entry name" value="COPG FAMILY HELIX-TURN-HELIX PROTEIN-RELATED-RELATED"/>
    <property type="match status" value="1"/>
</dbReference>
<protein>
    <recommendedName>
        <fullName evidence="3">Protein containing DUF1778</fullName>
    </recommendedName>
</protein>
<keyword evidence="1" id="KW-1277">Toxin-antitoxin system</keyword>
<dbReference type="EMBL" id="MLJW01002672">
    <property type="protein sequence ID" value="OIQ73970.1"/>
    <property type="molecule type" value="Genomic_DNA"/>
</dbReference>
<comment type="caution">
    <text evidence="2">The sequence shown here is derived from an EMBL/GenBank/DDBJ whole genome shotgun (WGS) entry which is preliminary data.</text>
</comment>
<dbReference type="Pfam" id="PF08681">
    <property type="entry name" value="TacA1"/>
    <property type="match status" value="1"/>
</dbReference>
<proteinExistence type="predicted"/>
<dbReference type="SUPFAM" id="SSF47598">
    <property type="entry name" value="Ribbon-helix-helix"/>
    <property type="match status" value="1"/>
</dbReference>
<dbReference type="GO" id="GO:0006355">
    <property type="term" value="P:regulation of DNA-templated transcription"/>
    <property type="evidence" value="ECO:0007669"/>
    <property type="project" value="InterPro"/>
</dbReference>
<accession>A0A1J5PS62</accession>
<dbReference type="PANTHER" id="PTHR35401:SF2">
    <property type="entry name" value="ABC-TYPE TRANSPORT SYSTEM"/>
    <property type="match status" value="1"/>
</dbReference>
<dbReference type="InterPro" id="IPR014795">
    <property type="entry name" value="TacA_1-like"/>
</dbReference>
<organism evidence="2">
    <name type="scientific">mine drainage metagenome</name>
    <dbReference type="NCBI Taxonomy" id="410659"/>
    <lineage>
        <taxon>unclassified sequences</taxon>
        <taxon>metagenomes</taxon>
        <taxon>ecological metagenomes</taxon>
    </lineage>
</organism>
<reference evidence="2" key="1">
    <citation type="submission" date="2016-10" db="EMBL/GenBank/DDBJ databases">
        <title>Sequence of Gallionella enrichment culture.</title>
        <authorList>
            <person name="Poehlein A."/>
            <person name="Muehling M."/>
            <person name="Daniel R."/>
        </authorList>
    </citation>
    <scope>NUCLEOTIDE SEQUENCE</scope>
</reference>
<dbReference type="AlphaFoldDB" id="A0A1J5PS62"/>
<evidence type="ECO:0000313" key="2">
    <source>
        <dbReference type="EMBL" id="OIQ73970.1"/>
    </source>
</evidence>
<evidence type="ECO:0008006" key="3">
    <source>
        <dbReference type="Google" id="ProtNLM"/>
    </source>
</evidence>
<name>A0A1J5PS62_9ZZZZ</name>
<gene>
    <name evidence="2" type="ORF">GALL_443900</name>
</gene>
<sequence>MLDGDKMTPSIYTARRQRLGDLEHAMTGNGKRITTRVTDHVQEKLQTAADLVGATLNQFVVQAALERAERVIESESTMVLTRRESLRLLEMIESPPPRNERFLRAQASYRKAKSHAGSVAA</sequence>
<evidence type="ECO:0000256" key="1">
    <source>
        <dbReference type="ARBA" id="ARBA00022649"/>
    </source>
</evidence>
<dbReference type="Gene3D" id="1.20.5.780">
    <property type="entry name" value="Single helix bin"/>
    <property type="match status" value="1"/>
</dbReference>